<evidence type="ECO:0000256" key="2">
    <source>
        <dbReference type="SAM" id="Phobius"/>
    </source>
</evidence>
<evidence type="ECO:0000313" key="4">
    <source>
        <dbReference type="Proteomes" id="UP000002007"/>
    </source>
</evidence>
<accession>A9WRK9</accession>
<dbReference type="HOGENOM" id="CLU_1814249_0_0_11"/>
<keyword evidence="2" id="KW-0472">Membrane</keyword>
<feature type="transmembrane region" description="Helical" evidence="2">
    <location>
        <begin position="74"/>
        <end position="95"/>
    </location>
</feature>
<dbReference type="EMBL" id="CP000910">
    <property type="protein sequence ID" value="ABY24291.1"/>
    <property type="molecule type" value="Genomic_DNA"/>
</dbReference>
<name>A9WRK9_RENSM</name>
<evidence type="ECO:0008006" key="5">
    <source>
        <dbReference type="Google" id="ProtNLM"/>
    </source>
</evidence>
<reference evidence="4" key="1">
    <citation type="journal article" date="2008" name="J. Bacteriol.">
        <title>Genome sequence of the fish pathogen Renibacterium salmoninarum suggests reductive evolution away from an environmental Arthrobacter ancestor.</title>
        <authorList>
            <person name="Wiens G.D."/>
            <person name="Rockey D.D."/>
            <person name="Wu Z."/>
            <person name="Chang J."/>
            <person name="Levy R."/>
            <person name="Crane S."/>
            <person name="Chen D.S."/>
            <person name="Capri G.R."/>
            <person name="Burnett J.R."/>
            <person name="Sudheesh P.S."/>
            <person name="Schipma M.J."/>
            <person name="Burd H."/>
            <person name="Bhattacharyya A."/>
            <person name="Rhodes L.D."/>
            <person name="Kaul R."/>
            <person name="Strom M.S."/>
        </authorList>
    </citation>
    <scope>NUCLEOTIDE SEQUENCE [LARGE SCALE GENOMIC DNA]</scope>
    <source>
        <strain evidence="4">ATCC 33209 / DSM 20767 / JCM 11484 / NBRC 15589 / NCIMB 2235</strain>
    </source>
</reference>
<proteinExistence type="predicted"/>
<feature type="region of interest" description="Disordered" evidence="1">
    <location>
        <begin position="1"/>
        <end position="31"/>
    </location>
</feature>
<evidence type="ECO:0000313" key="3">
    <source>
        <dbReference type="EMBL" id="ABY24291.1"/>
    </source>
</evidence>
<keyword evidence="4" id="KW-1185">Reference proteome</keyword>
<dbReference type="KEGG" id="rsa:RSal33209_2565"/>
<feature type="transmembrane region" description="Helical" evidence="2">
    <location>
        <begin position="101"/>
        <end position="123"/>
    </location>
</feature>
<organism evidence="3 4">
    <name type="scientific">Renibacterium salmoninarum (strain ATCC 33209 / DSM 20767 / JCM 11484 / NBRC 15589 / NCIMB 2235)</name>
    <dbReference type="NCBI Taxonomy" id="288705"/>
    <lineage>
        <taxon>Bacteria</taxon>
        <taxon>Bacillati</taxon>
        <taxon>Actinomycetota</taxon>
        <taxon>Actinomycetes</taxon>
        <taxon>Micrococcales</taxon>
        <taxon>Micrococcaceae</taxon>
        <taxon>Renibacterium</taxon>
    </lineage>
</organism>
<evidence type="ECO:0000256" key="1">
    <source>
        <dbReference type="SAM" id="MobiDB-lite"/>
    </source>
</evidence>
<dbReference type="eggNOG" id="ENOG502ZFRB">
    <property type="taxonomic scope" value="Bacteria"/>
</dbReference>
<feature type="compositionally biased region" description="Polar residues" evidence="1">
    <location>
        <begin position="21"/>
        <end position="31"/>
    </location>
</feature>
<dbReference type="AlphaFoldDB" id="A9WRK9"/>
<keyword evidence="2" id="KW-0812">Transmembrane</keyword>
<protein>
    <recommendedName>
        <fullName evidence="5">Holin</fullName>
    </recommendedName>
</protein>
<gene>
    <name evidence="3" type="ordered locus">RSal33209_2565</name>
</gene>
<feature type="transmembrane region" description="Helical" evidence="2">
    <location>
        <begin position="41"/>
        <end position="62"/>
    </location>
</feature>
<sequence>MALRPRGSSTQSSKPLARPSSAHSRSPQPFRSNRPMITFDLPLWIILQALAATFLPLLVGLVTTRTTNAGVKAVLLAALAVVIALVSQVADALQYGKPYNLGIALVTAAVSFAISVGTHFGIWKPTGTAHAAQRVGTGRHVN</sequence>
<dbReference type="Proteomes" id="UP000002007">
    <property type="component" value="Chromosome"/>
</dbReference>
<keyword evidence="2" id="KW-1133">Transmembrane helix</keyword>